<feature type="transmembrane region" description="Helical" evidence="4">
    <location>
        <begin position="214"/>
        <end position="231"/>
    </location>
</feature>
<keyword evidence="2 5" id="KW-0418">Kinase</keyword>
<evidence type="ECO:0000256" key="2">
    <source>
        <dbReference type="ARBA" id="ARBA00022777"/>
    </source>
</evidence>
<proteinExistence type="predicted"/>
<feature type="transmembrane region" description="Helical" evidence="4">
    <location>
        <begin position="329"/>
        <end position="352"/>
    </location>
</feature>
<accession>A0A656HCE0</accession>
<reference evidence="6" key="1">
    <citation type="journal article" date="2011" name="Stand. Genomic Sci.">
        <title>Genome sequence of the filamentous, gliding Thiothrix nivea neotype strain (JP2(T)).</title>
        <authorList>
            <person name="Lapidus A."/>
            <person name="Nolan M."/>
            <person name="Lucas S."/>
            <person name="Glavina Del Rio T."/>
            <person name="Tice H."/>
            <person name="Cheng J.F."/>
            <person name="Tapia R."/>
            <person name="Han C."/>
            <person name="Goodwin L."/>
            <person name="Pitluck S."/>
            <person name="Liolios K."/>
            <person name="Pagani I."/>
            <person name="Ivanova N."/>
            <person name="Huntemann M."/>
            <person name="Mavromatis K."/>
            <person name="Mikhailova N."/>
            <person name="Pati A."/>
            <person name="Chen A."/>
            <person name="Palaniappan K."/>
            <person name="Land M."/>
            <person name="Brambilla E.M."/>
            <person name="Rohde M."/>
            <person name="Abt B."/>
            <person name="Verbarg S."/>
            <person name="Goker M."/>
            <person name="Bristow J."/>
            <person name="Eisen J.A."/>
            <person name="Markowitz V."/>
            <person name="Hugenholtz P."/>
            <person name="Kyrpides N.C."/>
            <person name="Klenk H.P."/>
            <person name="Woyke T."/>
        </authorList>
    </citation>
    <scope>NUCLEOTIDE SEQUENCE [LARGE SCALE GENOMIC DNA]</scope>
    <source>
        <strain evidence="6">ATCC 35100 / DSM 5205 / JP2</strain>
    </source>
</reference>
<keyword evidence="3" id="KW-0902">Two-component regulatory system</keyword>
<dbReference type="CDD" id="cd16917">
    <property type="entry name" value="HATPase_UhpB-NarQ-NarX-like"/>
    <property type="match status" value="1"/>
</dbReference>
<evidence type="ECO:0000256" key="3">
    <source>
        <dbReference type="ARBA" id="ARBA00023012"/>
    </source>
</evidence>
<dbReference type="GO" id="GO:0000160">
    <property type="term" value="P:phosphorelay signal transduction system"/>
    <property type="evidence" value="ECO:0007669"/>
    <property type="project" value="UniProtKB-KW"/>
</dbReference>
<dbReference type="InterPro" id="IPR036890">
    <property type="entry name" value="HATPase_C_sf"/>
</dbReference>
<feature type="transmembrane region" description="Helical" evidence="4">
    <location>
        <begin position="364"/>
        <end position="385"/>
    </location>
</feature>
<feature type="transmembrane region" description="Helical" evidence="4">
    <location>
        <begin position="268"/>
        <end position="285"/>
    </location>
</feature>
<feature type="transmembrane region" description="Helical" evidence="4">
    <location>
        <begin position="175"/>
        <end position="194"/>
    </location>
</feature>
<feature type="transmembrane region" description="Helical" evidence="4">
    <location>
        <begin position="148"/>
        <end position="168"/>
    </location>
</feature>
<feature type="transmembrane region" description="Helical" evidence="4">
    <location>
        <begin position="305"/>
        <end position="323"/>
    </location>
</feature>
<evidence type="ECO:0000256" key="1">
    <source>
        <dbReference type="ARBA" id="ARBA00022679"/>
    </source>
</evidence>
<feature type="transmembrane region" description="Helical" evidence="4">
    <location>
        <begin position="12"/>
        <end position="33"/>
    </location>
</feature>
<evidence type="ECO:0000256" key="4">
    <source>
        <dbReference type="SAM" id="Phobius"/>
    </source>
</evidence>
<dbReference type="SUPFAM" id="SSF55874">
    <property type="entry name" value="ATPase domain of HSP90 chaperone/DNA topoisomerase II/histidine kinase"/>
    <property type="match status" value="1"/>
</dbReference>
<evidence type="ECO:0000313" key="6">
    <source>
        <dbReference type="Proteomes" id="UP000005317"/>
    </source>
</evidence>
<dbReference type="PANTHER" id="PTHR24421">
    <property type="entry name" value="NITRATE/NITRITE SENSOR PROTEIN NARX-RELATED"/>
    <property type="match status" value="1"/>
</dbReference>
<dbReference type="EMBL" id="JH651384">
    <property type="protein sequence ID" value="EIJ34067.1"/>
    <property type="molecule type" value="Genomic_DNA"/>
</dbReference>
<keyword evidence="6" id="KW-1185">Reference proteome</keyword>
<keyword evidence="1" id="KW-0808">Transferase</keyword>
<dbReference type="AlphaFoldDB" id="A0A656HCE0"/>
<keyword evidence="4" id="KW-1133">Transmembrane helix</keyword>
<keyword evidence="4" id="KW-0472">Membrane</keyword>
<name>A0A656HCE0_THINJ</name>
<dbReference type="GO" id="GO:0016301">
    <property type="term" value="F:kinase activity"/>
    <property type="evidence" value="ECO:0007669"/>
    <property type="project" value="UniProtKB-KW"/>
</dbReference>
<dbReference type="InterPro" id="IPR050482">
    <property type="entry name" value="Sensor_HK_TwoCompSys"/>
</dbReference>
<sequence precursor="true">MIDRWLIFKRWLPASVFVLFIVTSQLVAFHLLLTQPWTGLRLQPDPESGFLRVTTVISGSPAEEIIQTGTILTALQGENLHIPLTTDLLMFPFLSHAPAKHTLYQAAFDGVRHILEQEALPIFQGRNGEHYVIAPMQKTPFSALPPDFWLFIGLFTFVPAACLTVWWNKPLTWETGCLLIAGAAYYAFFLALAVRTSKEVSLGAWESSIANVQWLTLCVFMLTLLLLALLHPHQLLKHRFTKWLLLATACIGLNAFFSWLPFILHDSFILQYLVLLAGLLMVAHMQVRKTLGQPLEYAAARMEQLALMPLFFIFFLFALPVSLQMTPLISYWFLYLLASTVFIGLALALLRYRLHDMEYGWFQLWLWLSGGSIVILFTILLIWPFGLPNTYAMGIAMVLAGFLYFPLRSWLYQRLLPLDNQTLNEFLPLFSAAVSQAKTQQAFDDSLEAALRKRFSPQTLRKWRAELEAAEVTEGGVSLWVPAVQPGYAYQLSGKQNAARLFSGIDITAVESLHGIARMAFNASETRQQAVLAERERLLHEMRHTIGKRLQTLAEELPKPYQRAAAKETLQTLDETVRLSLPNTSLQLTDHLAKWETETRQRTQAAGTSLNWRADRRLADKELSPRQALELMQFVREAVSNALKHANPTYLLVDFTRRDEHIHIQISHDGDIKPPETWCAGTGLRSMEARINALNGEWGIQPLPDQQGISINAKVPL</sequence>
<dbReference type="Gene3D" id="3.30.565.10">
    <property type="entry name" value="Histidine kinase-like ATPase, C-terminal domain"/>
    <property type="match status" value="1"/>
</dbReference>
<evidence type="ECO:0000313" key="5">
    <source>
        <dbReference type="EMBL" id="EIJ34067.1"/>
    </source>
</evidence>
<feature type="transmembrane region" description="Helical" evidence="4">
    <location>
        <begin position="243"/>
        <end position="262"/>
    </location>
</feature>
<protein>
    <submittedName>
        <fullName evidence="5">Putative signal transduction histidine kinase</fullName>
    </submittedName>
</protein>
<feature type="transmembrane region" description="Helical" evidence="4">
    <location>
        <begin position="391"/>
        <end position="407"/>
    </location>
</feature>
<keyword evidence="4" id="KW-0812">Transmembrane</keyword>
<organism evidence="5 6">
    <name type="scientific">Thiothrix nivea (strain ATCC 35100 / DSM 5205 / JP2)</name>
    <dbReference type="NCBI Taxonomy" id="870187"/>
    <lineage>
        <taxon>Bacteria</taxon>
        <taxon>Pseudomonadati</taxon>
        <taxon>Pseudomonadota</taxon>
        <taxon>Gammaproteobacteria</taxon>
        <taxon>Thiotrichales</taxon>
        <taxon>Thiotrichaceae</taxon>
        <taxon>Thiothrix</taxon>
    </lineage>
</organism>
<dbReference type="Proteomes" id="UP000005317">
    <property type="component" value="Unassembled WGS sequence"/>
</dbReference>
<gene>
    <name evidence="5" type="ORF">Thini_1464</name>
</gene>